<keyword evidence="1" id="KW-0732">Signal</keyword>
<dbReference type="AlphaFoldDB" id="A0A7E4W9L5"/>
<reference evidence="3" key="2">
    <citation type="submission" date="2020-10" db="UniProtKB">
        <authorList>
            <consortium name="WormBaseParasite"/>
        </authorList>
    </citation>
    <scope>IDENTIFICATION</scope>
</reference>
<dbReference type="WBParaSite" id="Pan_g7931.t1">
    <property type="protein sequence ID" value="Pan_g7931.t1"/>
    <property type="gene ID" value="Pan_g7931"/>
</dbReference>
<organism evidence="2 3">
    <name type="scientific">Panagrellus redivivus</name>
    <name type="common">Microworm</name>
    <dbReference type="NCBI Taxonomy" id="6233"/>
    <lineage>
        <taxon>Eukaryota</taxon>
        <taxon>Metazoa</taxon>
        <taxon>Ecdysozoa</taxon>
        <taxon>Nematoda</taxon>
        <taxon>Chromadorea</taxon>
        <taxon>Rhabditida</taxon>
        <taxon>Tylenchina</taxon>
        <taxon>Panagrolaimomorpha</taxon>
        <taxon>Panagrolaimoidea</taxon>
        <taxon>Panagrolaimidae</taxon>
        <taxon>Panagrellus</taxon>
    </lineage>
</organism>
<keyword evidence="2" id="KW-1185">Reference proteome</keyword>
<name>A0A7E4W9L5_PANRE</name>
<dbReference type="PANTHER" id="PTHR36939:SF1">
    <property type="entry name" value="UPAR_LY6 DOMAIN-CONTAINING PROTEIN"/>
    <property type="match status" value="1"/>
</dbReference>
<protein>
    <submittedName>
        <fullName evidence="3">DUF753 domain-containing protein</fullName>
    </submittedName>
</protein>
<reference evidence="2" key="1">
    <citation type="journal article" date="2013" name="Genetics">
        <title>The draft genome and transcriptome of Panagrellus redivivus are shaped by the harsh demands of a free-living lifestyle.</title>
        <authorList>
            <person name="Srinivasan J."/>
            <person name="Dillman A.R."/>
            <person name="Macchietto M.G."/>
            <person name="Heikkinen L."/>
            <person name="Lakso M."/>
            <person name="Fracchia K.M."/>
            <person name="Antoshechkin I."/>
            <person name="Mortazavi A."/>
            <person name="Wong G."/>
            <person name="Sternberg P.W."/>
        </authorList>
    </citation>
    <scope>NUCLEOTIDE SEQUENCE [LARGE SCALE GENOMIC DNA]</scope>
    <source>
        <strain evidence="2">MT8872</strain>
    </source>
</reference>
<dbReference type="PANTHER" id="PTHR36939">
    <property type="entry name" value="PROTEIN CBG03389"/>
    <property type="match status" value="1"/>
</dbReference>
<feature type="signal peptide" evidence="1">
    <location>
        <begin position="1"/>
        <end position="16"/>
    </location>
</feature>
<feature type="chain" id="PRO_5028975302" evidence="1">
    <location>
        <begin position="17"/>
        <end position="260"/>
    </location>
</feature>
<evidence type="ECO:0000313" key="3">
    <source>
        <dbReference type="WBParaSite" id="Pan_g7931.t1"/>
    </source>
</evidence>
<proteinExistence type="predicted"/>
<dbReference type="Proteomes" id="UP000492821">
    <property type="component" value="Unassembled WGS sequence"/>
</dbReference>
<evidence type="ECO:0000313" key="2">
    <source>
        <dbReference type="Proteomes" id="UP000492821"/>
    </source>
</evidence>
<sequence length="260" mass="28630">MQLFYFLIALIDVAIASVSDSCYDCASPELKSKWHLTMLPLFPDQKFEQCQNPRNTTVCNSPCVSYLIEDPTAVEPTKNVLYVRGCLKKFTQNTIQSNQQDYCEMDNTLKQVDSLGNSVDAKYKIIVCLNTDPKSCNSDADIAQPPLNCQGPGDATPNNAVPKCYECDSKNGDCKSGSCSKKYCVKKTTRVGSYYSTQKYCSDVNPYGISEVCSSTDLKQYPFGVHSDVCFCKDKQFCNSSPSTIVISAFALIVAAALIV</sequence>
<evidence type="ECO:0000256" key="1">
    <source>
        <dbReference type="SAM" id="SignalP"/>
    </source>
</evidence>
<accession>A0A7E4W9L5</accession>